<accession>A0ABP9MNP4</accession>
<name>A0ABP9MNP4_9GAMM</name>
<gene>
    <name evidence="1" type="ORF">GCM10023338_10680</name>
</gene>
<sequence>MKLIKVIIGILVVLGGLYYAYFQFSTDSTPQECYTYQQSYHEALNIVKAKNTDGSLDQMIQQLLLVGDQLDSALEGGKRFKKEDAENLRTMCVNNHQLNIQMIEMLKQL</sequence>
<proteinExistence type="predicted"/>
<dbReference type="EMBL" id="BAABKE010000003">
    <property type="protein sequence ID" value="GAA5098334.1"/>
    <property type="molecule type" value="Genomic_DNA"/>
</dbReference>
<dbReference type="RefSeq" id="WP_077925122.1">
    <property type="nucleotide sequence ID" value="NZ_BAABKE010000003.1"/>
</dbReference>
<dbReference type="Proteomes" id="UP001500631">
    <property type="component" value="Unassembled WGS sequence"/>
</dbReference>
<protein>
    <submittedName>
        <fullName evidence="1">Uncharacterized protein</fullName>
    </submittedName>
</protein>
<organism evidence="1 2">
    <name type="scientific">Wohlfahrtiimonas larvae</name>
    <dbReference type="NCBI Taxonomy" id="1157986"/>
    <lineage>
        <taxon>Bacteria</taxon>
        <taxon>Pseudomonadati</taxon>
        <taxon>Pseudomonadota</taxon>
        <taxon>Gammaproteobacteria</taxon>
        <taxon>Cardiobacteriales</taxon>
        <taxon>Ignatzschineriaceae</taxon>
        <taxon>Wohlfahrtiimonas</taxon>
    </lineage>
</organism>
<evidence type="ECO:0000313" key="2">
    <source>
        <dbReference type="Proteomes" id="UP001500631"/>
    </source>
</evidence>
<comment type="caution">
    <text evidence="1">The sequence shown here is derived from an EMBL/GenBank/DDBJ whole genome shotgun (WGS) entry which is preliminary data.</text>
</comment>
<keyword evidence="2" id="KW-1185">Reference proteome</keyword>
<reference evidence="2" key="1">
    <citation type="journal article" date="2019" name="Int. J. Syst. Evol. Microbiol.">
        <title>The Global Catalogue of Microorganisms (GCM) 10K type strain sequencing project: providing services to taxonomists for standard genome sequencing and annotation.</title>
        <authorList>
            <consortium name="The Broad Institute Genomics Platform"/>
            <consortium name="The Broad Institute Genome Sequencing Center for Infectious Disease"/>
            <person name="Wu L."/>
            <person name="Ma J."/>
        </authorList>
    </citation>
    <scope>NUCLEOTIDE SEQUENCE [LARGE SCALE GENOMIC DNA]</scope>
    <source>
        <strain evidence="2">JCM 18424</strain>
    </source>
</reference>
<evidence type="ECO:0000313" key="1">
    <source>
        <dbReference type="EMBL" id="GAA5098334.1"/>
    </source>
</evidence>